<feature type="transmembrane region" description="Helical" evidence="8">
    <location>
        <begin position="270"/>
        <end position="287"/>
    </location>
</feature>
<dbReference type="InterPro" id="IPR006037">
    <property type="entry name" value="RCK_C"/>
</dbReference>
<feature type="transmembrane region" description="Helical" evidence="8">
    <location>
        <begin position="151"/>
        <end position="177"/>
    </location>
</feature>
<protein>
    <submittedName>
        <fullName evidence="10">Cation:proton antiporter</fullName>
    </submittedName>
</protein>
<name>A0A150WE69_BDEBC</name>
<dbReference type="PANTHER" id="PTHR42751">
    <property type="entry name" value="SODIUM/HYDROGEN EXCHANGER FAMILY/TRKA DOMAIN PROTEIN"/>
    <property type="match status" value="1"/>
</dbReference>
<dbReference type="Pfam" id="PF02080">
    <property type="entry name" value="TrkA_C"/>
    <property type="match status" value="2"/>
</dbReference>
<dbReference type="InterPro" id="IPR006153">
    <property type="entry name" value="Cation/H_exchanger_TM"/>
</dbReference>
<dbReference type="SUPFAM" id="SSF116726">
    <property type="entry name" value="TrkA C-terminal domain-like"/>
    <property type="match status" value="2"/>
</dbReference>
<dbReference type="GO" id="GO:0016020">
    <property type="term" value="C:membrane"/>
    <property type="evidence" value="ECO:0007669"/>
    <property type="project" value="UniProtKB-SubCell"/>
</dbReference>
<feature type="transmembrane region" description="Helical" evidence="8">
    <location>
        <begin position="358"/>
        <end position="378"/>
    </location>
</feature>
<comment type="similarity">
    <text evidence="2">Belongs to the monovalent cation:proton antiporter 2 (CPA2) transporter (TC 2.A.37) family.</text>
</comment>
<dbReference type="RefSeq" id="WP_063244540.1">
    <property type="nucleotide sequence ID" value="NZ_LUKF01000017.1"/>
</dbReference>
<feature type="transmembrane region" description="Helical" evidence="8">
    <location>
        <begin position="332"/>
        <end position="351"/>
    </location>
</feature>
<evidence type="ECO:0000256" key="7">
    <source>
        <dbReference type="ARBA" id="ARBA00023136"/>
    </source>
</evidence>
<feature type="transmembrane region" description="Helical" evidence="8">
    <location>
        <begin position="528"/>
        <end position="548"/>
    </location>
</feature>
<feature type="transmembrane region" description="Helical" evidence="8">
    <location>
        <begin position="427"/>
        <end position="445"/>
    </location>
</feature>
<evidence type="ECO:0000256" key="6">
    <source>
        <dbReference type="ARBA" id="ARBA00022989"/>
    </source>
</evidence>
<feature type="domain" description="RCK C-terminal" evidence="9">
    <location>
        <begin position="575"/>
        <end position="659"/>
    </location>
</feature>
<dbReference type="Proteomes" id="UP000075391">
    <property type="component" value="Unassembled WGS sequence"/>
</dbReference>
<organism evidence="10 11">
    <name type="scientific">Bdellovibrio bacteriovorus</name>
    <dbReference type="NCBI Taxonomy" id="959"/>
    <lineage>
        <taxon>Bacteria</taxon>
        <taxon>Pseudomonadati</taxon>
        <taxon>Bdellovibrionota</taxon>
        <taxon>Bdellovibrionia</taxon>
        <taxon>Bdellovibrionales</taxon>
        <taxon>Pseudobdellovibrionaceae</taxon>
        <taxon>Bdellovibrio</taxon>
    </lineage>
</organism>
<keyword evidence="4" id="KW-0633">Potassium transport</keyword>
<keyword evidence="6 8" id="KW-1133">Transmembrane helix</keyword>
<evidence type="ECO:0000256" key="4">
    <source>
        <dbReference type="ARBA" id="ARBA00022538"/>
    </source>
</evidence>
<dbReference type="Gene3D" id="3.30.70.1450">
    <property type="entry name" value="Regulator of K+ conductance, C-terminal domain"/>
    <property type="match status" value="2"/>
</dbReference>
<feature type="transmembrane region" description="Helical" evidence="8">
    <location>
        <begin position="189"/>
        <end position="210"/>
    </location>
</feature>
<keyword evidence="7 8" id="KW-0472">Membrane</keyword>
<feature type="transmembrane region" description="Helical" evidence="8">
    <location>
        <begin position="222"/>
        <end position="250"/>
    </location>
</feature>
<evidence type="ECO:0000259" key="9">
    <source>
        <dbReference type="PROSITE" id="PS51202"/>
    </source>
</evidence>
<evidence type="ECO:0000313" key="10">
    <source>
        <dbReference type="EMBL" id="KYG61172.1"/>
    </source>
</evidence>
<comment type="caution">
    <text evidence="10">The sequence shown here is derived from an EMBL/GenBank/DDBJ whole genome shotgun (WGS) entry which is preliminary data.</text>
</comment>
<proteinExistence type="inferred from homology"/>
<evidence type="ECO:0000256" key="5">
    <source>
        <dbReference type="ARBA" id="ARBA00022692"/>
    </source>
</evidence>
<keyword evidence="3" id="KW-0813">Transport</keyword>
<reference evidence="10 11" key="1">
    <citation type="submission" date="2016-03" db="EMBL/GenBank/DDBJ databases">
        <authorList>
            <person name="Ploux O."/>
        </authorList>
    </citation>
    <scope>NUCLEOTIDE SEQUENCE [LARGE SCALE GENOMIC DNA]</scope>
    <source>
        <strain evidence="10 11">BER2</strain>
    </source>
</reference>
<evidence type="ECO:0000313" key="11">
    <source>
        <dbReference type="Proteomes" id="UP000075391"/>
    </source>
</evidence>
<keyword evidence="5 8" id="KW-0812">Transmembrane</keyword>
<feature type="transmembrane region" description="Helical" evidence="8">
    <location>
        <begin position="90"/>
        <end position="108"/>
    </location>
</feature>
<comment type="subcellular location">
    <subcellularLocation>
        <location evidence="1">Membrane</location>
        <topology evidence="1">Multi-pass membrane protein</topology>
    </subcellularLocation>
</comment>
<feature type="transmembrane region" description="Helical" evidence="8">
    <location>
        <begin position="32"/>
        <end position="49"/>
    </location>
</feature>
<dbReference type="EMBL" id="LUKF01000017">
    <property type="protein sequence ID" value="KYG61172.1"/>
    <property type="molecule type" value="Genomic_DNA"/>
</dbReference>
<sequence>MTHLPHLITDLGFILIIAALATLLFKKLGQPLVLGYLIAGFLVSPHVPFFPTVTDNESIKVWSEIGVIFLLFSLGLEFSFKKLFKVGGSAGFTAAFEVIFMMGLGYLFGRMFGWNSIDSLFFGAILSMSSTTIIVRAFQEMGIKGKKFVELVFGILVVEDIIAILLLVLLTAIAGSGEFSTAELALDGLRLFFFIALWFIVGIFLIPIFLRRIRRLLEDETTLLVAIGLCFLMVMIAAYVGFSPALGAFVMGSLLAETPEGHNMEKVLQPVKNLFAAIFFVSVGMMIDPKILWERWDLVLAVTLLTVIGKFISTFLGAILSGQTRKVSFQSGMSLAQIGEFSFIIASLGVTMKVTSDFLYPLAIATSAVTTFTTPYLIKFSGPVHTWVEARLPEGIKVILDRYQQSFNQEGRVNVGGLIFRTYGLKVLMNTVMVVAILLASKTFLTGEVQSYLQESPWASSVSLFLCLLVCGPFLWGIVLGGPSLGSERDVEELQKLRGLQAGIFAGRLILALILVAAILSQFVTVKMASGVMVAVLIIAAGLAQLWVKKLYQGIEKNFLKNLTEKERKSLVSAEVAKNFLPWEATLGSYEIFPESSIVGQSLRKLSFKEKYGVTVAAVFRGTHRKFAPDGEFIIYPFDRLICFGSEEELQNFHKTLEMERALKTQPTQTDQQDYKLSSFSVTEDSPLKGKSIRESGLREKMHGMVVGIERGSERILGPRASFTILENDLLWVVSDRKQNS</sequence>
<dbReference type="InterPro" id="IPR036721">
    <property type="entry name" value="RCK_C_sf"/>
</dbReference>
<evidence type="ECO:0000256" key="8">
    <source>
        <dbReference type="SAM" id="Phobius"/>
    </source>
</evidence>
<keyword evidence="4" id="KW-0630">Potassium</keyword>
<feature type="transmembrane region" description="Helical" evidence="8">
    <location>
        <begin position="299"/>
        <end position="320"/>
    </location>
</feature>
<dbReference type="Gene3D" id="1.20.1530.20">
    <property type="match status" value="1"/>
</dbReference>
<evidence type="ECO:0000256" key="1">
    <source>
        <dbReference type="ARBA" id="ARBA00004141"/>
    </source>
</evidence>
<feature type="transmembrane region" description="Helical" evidence="8">
    <location>
        <begin position="120"/>
        <end position="139"/>
    </location>
</feature>
<gene>
    <name evidence="10" type="ORF">AZI85_09480</name>
</gene>
<feature type="domain" description="RCK C-terminal" evidence="9">
    <location>
        <begin position="665"/>
        <end position="741"/>
    </location>
</feature>
<dbReference type="InterPro" id="IPR038770">
    <property type="entry name" value="Na+/solute_symporter_sf"/>
</dbReference>
<feature type="transmembrane region" description="Helical" evidence="8">
    <location>
        <begin position="6"/>
        <end position="25"/>
    </location>
</feature>
<evidence type="ECO:0000256" key="3">
    <source>
        <dbReference type="ARBA" id="ARBA00022448"/>
    </source>
</evidence>
<feature type="transmembrane region" description="Helical" evidence="8">
    <location>
        <begin position="61"/>
        <end position="78"/>
    </location>
</feature>
<dbReference type="GO" id="GO:1902600">
    <property type="term" value="P:proton transmembrane transport"/>
    <property type="evidence" value="ECO:0007669"/>
    <property type="project" value="InterPro"/>
</dbReference>
<dbReference type="Pfam" id="PF00999">
    <property type="entry name" value="Na_H_Exchanger"/>
    <property type="match status" value="1"/>
</dbReference>
<evidence type="ECO:0000256" key="2">
    <source>
        <dbReference type="ARBA" id="ARBA00005551"/>
    </source>
</evidence>
<dbReference type="GO" id="GO:0008324">
    <property type="term" value="F:monoatomic cation transmembrane transporter activity"/>
    <property type="evidence" value="ECO:0007669"/>
    <property type="project" value="InterPro"/>
</dbReference>
<dbReference type="AlphaFoldDB" id="A0A150WE69"/>
<dbReference type="GO" id="GO:0015297">
    <property type="term" value="F:antiporter activity"/>
    <property type="evidence" value="ECO:0007669"/>
    <property type="project" value="InterPro"/>
</dbReference>
<dbReference type="GO" id="GO:0006813">
    <property type="term" value="P:potassium ion transport"/>
    <property type="evidence" value="ECO:0007669"/>
    <property type="project" value="UniProtKB-KW"/>
</dbReference>
<feature type="transmembrane region" description="Helical" evidence="8">
    <location>
        <begin position="457"/>
        <end position="479"/>
    </location>
</feature>
<dbReference type="PROSITE" id="PS51202">
    <property type="entry name" value="RCK_C"/>
    <property type="match status" value="2"/>
</dbReference>
<accession>A0A150WE69</accession>
<dbReference type="PANTHER" id="PTHR42751:SF3">
    <property type="entry name" value="SODIUM_GLUTAMATE SYMPORTER"/>
    <property type="match status" value="1"/>
</dbReference>
<dbReference type="OrthoDB" id="5287343at2"/>
<keyword evidence="4" id="KW-0406">Ion transport</keyword>
<feature type="transmembrane region" description="Helical" evidence="8">
    <location>
        <begin position="499"/>
        <end position="521"/>
    </location>
</feature>